<evidence type="ECO:0000313" key="2">
    <source>
        <dbReference type="Proteomes" id="UP001165960"/>
    </source>
</evidence>
<accession>A0ACC2TGG8</accession>
<keyword evidence="1" id="KW-0808">Transferase</keyword>
<proteinExistence type="predicted"/>
<protein>
    <submittedName>
        <fullName evidence="1">Bifunctional endoribonuclease/protein kinase ire1</fullName>
        <ecNumber evidence="1">2.7.11.1</ecNumber>
    </submittedName>
</protein>
<reference evidence="1" key="1">
    <citation type="submission" date="2022-04" db="EMBL/GenBank/DDBJ databases">
        <title>Genome of the entomopathogenic fungus Entomophthora muscae.</title>
        <authorList>
            <person name="Elya C."/>
            <person name="Lovett B.R."/>
            <person name="Lee E."/>
            <person name="Macias A.M."/>
            <person name="Hajek A.E."/>
            <person name="De Bivort B.L."/>
            <person name="Kasson M.T."/>
            <person name="De Fine Licht H.H."/>
            <person name="Stajich J.E."/>
        </authorList>
    </citation>
    <scope>NUCLEOTIDE SEQUENCE</scope>
    <source>
        <strain evidence="1">Berkeley</strain>
    </source>
</reference>
<name>A0ACC2TGG8_9FUNG</name>
<dbReference type="EC" id="2.7.11.1" evidence="1"/>
<organism evidence="1 2">
    <name type="scientific">Entomophthora muscae</name>
    <dbReference type="NCBI Taxonomy" id="34485"/>
    <lineage>
        <taxon>Eukaryota</taxon>
        <taxon>Fungi</taxon>
        <taxon>Fungi incertae sedis</taxon>
        <taxon>Zoopagomycota</taxon>
        <taxon>Entomophthoromycotina</taxon>
        <taxon>Entomophthoromycetes</taxon>
        <taxon>Entomophthorales</taxon>
        <taxon>Entomophthoraceae</taxon>
        <taxon>Entomophthora</taxon>
    </lineage>
</organism>
<gene>
    <name evidence="1" type="primary">IRE1_2</name>
    <name evidence="1" type="ORF">DSO57_1014232</name>
</gene>
<dbReference type="EMBL" id="QTSX02002894">
    <property type="protein sequence ID" value="KAJ9073621.1"/>
    <property type="molecule type" value="Genomic_DNA"/>
</dbReference>
<evidence type="ECO:0000313" key="1">
    <source>
        <dbReference type="EMBL" id="KAJ9073621.1"/>
    </source>
</evidence>
<keyword evidence="1" id="KW-0418">Kinase</keyword>
<sequence>MYTPTDLILVATVDGSLYGVDKANGIIKWSQDSLGSPLIKSYHGFMKNTATEFDESQFNSDDFGTWEDPAPGATPDPEENIFIPEPGPDGQLYILSTKDGSLKKFPLDVKSLTKQTPFRFQNRIYLAERKTNFISIDAFTGELIGSPQSSEKVHEKSLPSTLSSFTNTHGFIKSSQLIRLGFAVYEIKVYDETNNDLLWEITVRDYVSDLSVQAVPSAYDSNSYIPPIIPMDSFSTPVIYAFDIFREENIVLQKAGSLVARQIPVPKLTTSSTPIDSTSAFIFMLNGSFYALTPKSFPYLMQSDFMAYKALKVGGESNALVIRQGQIPQDGLVFSTKLLIDPPEEQPSEEPVAVRRWLWLTVATLLTLCGFKEIKNHQIMKAVAETNRKPRNKKTPRETVSFGGGPQKARVLEDGTTAIGSIILLPEILGYGSHGTIVYRGRFQKREVAVKRMLLDLVNIAEHEVQTLEDSDDHPYVIRYYCTERCDQFMYLALELCPTSLYGLIENSHTITHPIQIAPRTILYQIMCGVHHLHQLKIVHRDIKPQNILMSSSKDRFGQVRSWRMLISDFGLCKRLEDGQSSFHNTLMSGAAAGTMGWRAPECLAYSPDSVETETEEASSSSSAYGPPELKGRITRAVDIFSAGCVFYYVLSHGQHPFGERYIREGRVIEGRSDISQLLTDSGIVYGYEAHDLIKQMLDPDPERRPDSLTVLLHPYFWDPSKKLAFLQDVSDQLESELRTWYRGEALGGLEEGAFDVIGENWLDRMDKKVLSDLHKFRGYDGTRVRDLLRVIRNKKHHYSDLPHPVKRAYGSLPDGFLSYFLTRFPNLLLHAYYALARHPTLSKDSVFRHYFELSSQ</sequence>
<dbReference type="Proteomes" id="UP001165960">
    <property type="component" value="Unassembled WGS sequence"/>
</dbReference>
<comment type="caution">
    <text evidence="1">The sequence shown here is derived from an EMBL/GenBank/DDBJ whole genome shotgun (WGS) entry which is preliminary data.</text>
</comment>
<keyword evidence="2" id="KW-1185">Reference proteome</keyword>